<dbReference type="SUPFAM" id="SSF50494">
    <property type="entry name" value="Trypsin-like serine proteases"/>
    <property type="match status" value="1"/>
</dbReference>
<dbReference type="EMBL" id="VVIM01000007">
    <property type="protein sequence ID" value="KAB0797012.1"/>
    <property type="molecule type" value="Genomic_DNA"/>
</dbReference>
<evidence type="ECO:0000256" key="3">
    <source>
        <dbReference type="ARBA" id="ARBA00022670"/>
    </source>
</evidence>
<dbReference type="InterPro" id="IPR001254">
    <property type="entry name" value="Trypsin_dom"/>
</dbReference>
<name>A0A5N4AI39_PHOPY</name>
<dbReference type="SMART" id="SM00020">
    <property type="entry name" value="Tryp_SPc"/>
    <property type="match status" value="1"/>
</dbReference>
<dbReference type="Proteomes" id="UP000327044">
    <property type="component" value="Unassembled WGS sequence"/>
</dbReference>
<dbReference type="AlphaFoldDB" id="A0A5N4AI39"/>
<dbReference type="InterPro" id="IPR009003">
    <property type="entry name" value="Peptidase_S1_PA"/>
</dbReference>
<dbReference type="CDD" id="cd00190">
    <property type="entry name" value="Tryp_SPc"/>
    <property type="match status" value="1"/>
</dbReference>
<keyword evidence="3" id="KW-0645">Protease</keyword>
<evidence type="ECO:0000256" key="7">
    <source>
        <dbReference type="SAM" id="SignalP"/>
    </source>
</evidence>
<keyword evidence="6" id="KW-1015">Disulfide bond</keyword>
<keyword evidence="5" id="KW-0720">Serine protease</keyword>
<dbReference type="Gene3D" id="2.40.10.10">
    <property type="entry name" value="Trypsin-like serine proteases"/>
    <property type="match status" value="2"/>
</dbReference>
<evidence type="ECO:0000259" key="8">
    <source>
        <dbReference type="PROSITE" id="PS50240"/>
    </source>
</evidence>
<feature type="signal peptide" evidence="7">
    <location>
        <begin position="1"/>
        <end position="19"/>
    </location>
</feature>
<proteinExistence type="inferred from homology"/>
<comment type="subcellular location">
    <subcellularLocation>
        <location evidence="1">Secreted</location>
        <location evidence="1">Extracellular space</location>
    </subcellularLocation>
</comment>
<dbReference type="PRINTS" id="PR00722">
    <property type="entry name" value="CHYMOTRYPSIN"/>
</dbReference>
<evidence type="ECO:0000313" key="9">
    <source>
        <dbReference type="EMBL" id="KAB0797012.1"/>
    </source>
</evidence>
<dbReference type="InterPro" id="IPR043504">
    <property type="entry name" value="Peptidase_S1_PA_chymotrypsin"/>
</dbReference>
<keyword evidence="4" id="KW-0378">Hydrolase</keyword>
<evidence type="ECO:0000256" key="6">
    <source>
        <dbReference type="ARBA" id="ARBA00023157"/>
    </source>
</evidence>
<dbReference type="GO" id="GO:0006508">
    <property type="term" value="P:proteolysis"/>
    <property type="evidence" value="ECO:0007669"/>
    <property type="project" value="UniProtKB-KW"/>
</dbReference>
<dbReference type="OrthoDB" id="6339452at2759"/>
<accession>A0A5N4AI39</accession>
<protein>
    <recommendedName>
        <fullName evidence="8">Peptidase S1 domain-containing protein</fullName>
    </recommendedName>
</protein>
<dbReference type="FunFam" id="2.40.10.10:FF:000036">
    <property type="entry name" value="Trypsin beta"/>
    <property type="match status" value="1"/>
</dbReference>
<comment type="caution">
    <text evidence="9">The sequence shown here is derived from an EMBL/GenBank/DDBJ whole genome shotgun (WGS) entry which is preliminary data.</text>
</comment>
<evidence type="ECO:0000256" key="1">
    <source>
        <dbReference type="ARBA" id="ARBA00004239"/>
    </source>
</evidence>
<keyword evidence="7" id="KW-0732">Signal</keyword>
<dbReference type="InterPro" id="IPR018114">
    <property type="entry name" value="TRYPSIN_HIS"/>
</dbReference>
<gene>
    <name evidence="9" type="ORF">PPYR_11073</name>
</gene>
<dbReference type="InParanoid" id="A0A5N4AI39"/>
<dbReference type="PROSITE" id="PS50240">
    <property type="entry name" value="TRYPSIN_DOM"/>
    <property type="match status" value="1"/>
</dbReference>
<organism evidence="9 10">
    <name type="scientific">Photinus pyralis</name>
    <name type="common">Common eastern firefly</name>
    <name type="synonym">Lampyris pyralis</name>
    <dbReference type="NCBI Taxonomy" id="7054"/>
    <lineage>
        <taxon>Eukaryota</taxon>
        <taxon>Metazoa</taxon>
        <taxon>Ecdysozoa</taxon>
        <taxon>Arthropoda</taxon>
        <taxon>Hexapoda</taxon>
        <taxon>Insecta</taxon>
        <taxon>Pterygota</taxon>
        <taxon>Neoptera</taxon>
        <taxon>Endopterygota</taxon>
        <taxon>Coleoptera</taxon>
        <taxon>Polyphaga</taxon>
        <taxon>Elateriformia</taxon>
        <taxon>Elateroidea</taxon>
        <taxon>Lampyridae</taxon>
        <taxon>Lampyrinae</taxon>
        <taxon>Photinus</taxon>
    </lineage>
</organism>
<dbReference type="PROSITE" id="PS00134">
    <property type="entry name" value="TRYPSIN_HIS"/>
    <property type="match status" value="1"/>
</dbReference>
<evidence type="ECO:0000313" key="10">
    <source>
        <dbReference type="Proteomes" id="UP000327044"/>
    </source>
</evidence>
<dbReference type="GO" id="GO:0005576">
    <property type="term" value="C:extracellular region"/>
    <property type="evidence" value="ECO:0007669"/>
    <property type="project" value="UniProtKB-SubCell"/>
</dbReference>
<keyword evidence="10" id="KW-1185">Reference proteome</keyword>
<comment type="similarity">
    <text evidence="2">Belongs to the peptidase S1 family.</text>
</comment>
<evidence type="ECO:0000256" key="2">
    <source>
        <dbReference type="ARBA" id="ARBA00007664"/>
    </source>
</evidence>
<sequence length="220" mass="24268">MVLFLTKFLYVLMENMVGGGSIIDATTILTAGHCLRGFDELPMHITVGSNTLDQGGDSYEVSERRPHELFDLWTTGVKYDIGIAKLKTPIVFNEKVKPVKFLSETYVGTSVGCVLSGWGMTKYPGEPANELHYLDLVNFSLEKCSEMWKDKYLMPIDDSQICTFAMVGQGGCQFDSGGPLVSGGGIQIGIVSMGDPCATGMPDVFTRVSHYRDWIEKNRQ</sequence>
<feature type="domain" description="Peptidase S1" evidence="8">
    <location>
        <begin position="1"/>
        <end position="220"/>
    </location>
</feature>
<feature type="chain" id="PRO_5024430921" description="Peptidase S1 domain-containing protein" evidence="7">
    <location>
        <begin position="20"/>
        <end position="220"/>
    </location>
</feature>
<dbReference type="Pfam" id="PF00089">
    <property type="entry name" value="Trypsin"/>
    <property type="match status" value="1"/>
</dbReference>
<dbReference type="PANTHER" id="PTHR24276:SF96">
    <property type="entry name" value="PEPTIDASE S1 DOMAIN-CONTAINING PROTEIN"/>
    <property type="match status" value="1"/>
</dbReference>
<reference evidence="9 10" key="1">
    <citation type="journal article" date="2018" name="Elife">
        <title>Firefly genomes illuminate parallel origins of bioluminescence in beetles.</title>
        <authorList>
            <person name="Fallon T.R."/>
            <person name="Lower S.E."/>
            <person name="Chang C.H."/>
            <person name="Bessho-Uehara M."/>
            <person name="Martin G.J."/>
            <person name="Bewick A.J."/>
            <person name="Behringer M."/>
            <person name="Debat H.J."/>
            <person name="Wong I."/>
            <person name="Day J.C."/>
            <person name="Suvorov A."/>
            <person name="Silva C.J."/>
            <person name="Stanger-Hall K.F."/>
            <person name="Hall D.W."/>
            <person name="Schmitz R.J."/>
            <person name="Nelson D.R."/>
            <person name="Lewis S.M."/>
            <person name="Shigenobu S."/>
            <person name="Bybee S.M."/>
            <person name="Larracuente A.M."/>
            <person name="Oba Y."/>
            <person name="Weng J.K."/>
        </authorList>
    </citation>
    <scope>NUCLEOTIDE SEQUENCE [LARGE SCALE GENOMIC DNA]</scope>
    <source>
        <strain evidence="9">1611_PpyrPB1</strain>
        <tissue evidence="9">Whole body</tissue>
    </source>
</reference>
<evidence type="ECO:0000256" key="5">
    <source>
        <dbReference type="ARBA" id="ARBA00022825"/>
    </source>
</evidence>
<evidence type="ECO:0000256" key="4">
    <source>
        <dbReference type="ARBA" id="ARBA00022801"/>
    </source>
</evidence>
<dbReference type="InterPro" id="IPR001314">
    <property type="entry name" value="Peptidase_S1A"/>
</dbReference>
<dbReference type="InterPro" id="IPR050430">
    <property type="entry name" value="Peptidase_S1"/>
</dbReference>
<dbReference type="GO" id="GO:0004252">
    <property type="term" value="F:serine-type endopeptidase activity"/>
    <property type="evidence" value="ECO:0007669"/>
    <property type="project" value="InterPro"/>
</dbReference>
<dbReference type="PANTHER" id="PTHR24276">
    <property type="entry name" value="POLYSERASE-RELATED"/>
    <property type="match status" value="1"/>
</dbReference>